<evidence type="ECO:0000313" key="4">
    <source>
        <dbReference type="Proteomes" id="UP001155145"/>
    </source>
</evidence>
<dbReference type="RefSeq" id="WP_227927923.1">
    <property type="nucleotide sequence ID" value="NZ_CP094984.1"/>
</dbReference>
<dbReference type="NCBIfam" id="TIGR01643">
    <property type="entry name" value="YD_repeat_2x"/>
    <property type="match status" value="1"/>
</dbReference>
<dbReference type="InterPro" id="IPR022385">
    <property type="entry name" value="Rhs_assc_core"/>
</dbReference>
<dbReference type="InterPro" id="IPR031325">
    <property type="entry name" value="RHS_repeat"/>
</dbReference>
<dbReference type="InterPro" id="IPR006530">
    <property type="entry name" value="YD"/>
</dbReference>
<dbReference type="AlphaFoldDB" id="A0A9X1SAC2"/>
<dbReference type="Proteomes" id="UP001155145">
    <property type="component" value="Unassembled WGS sequence"/>
</dbReference>
<organism evidence="1 4">
    <name type="scientific">Arthrobacter zhangbolii</name>
    <dbReference type="NCBI Taxonomy" id="2886936"/>
    <lineage>
        <taxon>Bacteria</taxon>
        <taxon>Bacillati</taxon>
        <taxon>Actinomycetota</taxon>
        <taxon>Actinomycetes</taxon>
        <taxon>Micrococcales</taxon>
        <taxon>Micrococcaceae</taxon>
        <taxon>Arthrobacter</taxon>
    </lineage>
</organism>
<evidence type="ECO:0008006" key="5">
    <source>
        <dbReference type="Google" id="ProtNLM"/>
    </source>
</evidence>
<dbReference type="Gene3D" id="2.180.10.10">
    <property type="entry name" value="RHS repeat-associated core"/>
    <property type="match status" value="2"/>
</dbReference>
<accession>A0A9X1SAC2</accession>
<name>A0A9X1SAC2_9MICC</name>
<dbReference type="Proteomes" id="UP000829758">
    <property type="component" value="Chromosome"/>
</dbReference>
<gene>
    <name evidence="1" type="ORF">LJ755_03045</name>
    <name evidence="2" type="ORF">MUK71_07650</name>
</gene>
<dbReference type="EMBL" id="JAJFZT010000001">
    <property type="protein sequence ID" value="MCC3271709.1"/>
    <property type="molecule type" value="Genomic_DNA"/>
</dbReference>
<reference evidence="1" key="1">
    <citation type="submission" date="2021-10" db="EMBL/GenBank/DDBJ databases">
        <title>Novel species in genus Arthrobacter.</title>
        <authorList>
            <person name="Liu Y."/>
        </authorList>
    </citation>
    <scope>NUCLEOTIDE SEQUENCE</scope>
    <source>
        <strain evidence="1">Zg-Y462</strain>
        <strain evidence="3">zg-Y462</strain>
    </source>
</reference>
<evidence type="ECO:0000313" key="3">
    <source>
        <dbReference type="Proteomes" id="UP000829758"/>
    </source>
</evidence>
<evidence type="ECO:0000313" key="1">
    <source>
        <dbReference type="EMBL" id="MCC3271709.1"/>
    </source>
</evidence>
<sequence length="255" mass="26578">MAGELTSVTEPDGSRTEYVYDGLGRRSRLIRPDGSWTEYAWGQTGYLQETVDRTPDGAETARHRLWVDALGELASVDGCPVWWDSASVVPRLAGVGDEQVLSLPGGVTGVGEAWIAPGWRAAWATDQDDPWAVLGASVIPEPGAVSTGSALGATPGTAGGLPAGIGLTGDGGLDVAGLEWFGARAYDPGARGFLSTDPLSPVLGAGWDGNPYSYAGNNPLNVCRSRFMTSPESTCQNGITSACTYGRMRSGLIIK</sequence>
<dbReference type="EMBL" id="CP094984">
    <property type="protein sequence ID" value="UON93462.1"/>
    <property type="molecule type" value="Genomic_DNA"/>
</dbReference>
<dbReference type="NCBIfam" id="TIGR03696">
    <property type="entry name" value="Rhs_assc_core"/>
    <property type="match status" value="1"/>
</dbReference>
<dbReference type="Pfam" id="PF05593">
    <property type="entry name" value="RHS_repeat"/>
    <property type="match status" value="1"/>
</dbReference>
<evidence type="ECO:0000313" key="2">
    <source>
        <dbReference type="EMBL" id="UON93462.1"/>
    </source>
</evidence>
<proteinExistence type="predicted"/>
<keyword evidence="3" id="KW-1185">Reference proteome</keyword>
<protein>
    <recommendedName>
        <fullName evidence="5">RHS repeat-associated core domain-containing protein</fullName>
    </recommendedName>
</protein>